<comment type="similarity">
    <text evidence="3">Belongs to the RBT5 family.</text>
</comment>
<evidence type="ECO:0000259" key="18">
    <source>
        <dbReference type="PROSITE" id="PS52012"/>
    </source>
</evidence>
<proteinExistence type="inferred from homology"/>
<sequence length="203" mass="20154">MVSLKASTLALAFTLATAMPQSSLPAGIADLPDCALNGLPAVLAASGCPGIDVDCLCSKPDLPAQLNTAVESACPEEADRKKITDFVAGFCPTPAPSSTTSIPAETSSSSSTTDAPVTGAVVPAPTSSAPTTTTETATAWPSASSSWMGHINGTNGTSTPTYNSPQPSDTGAPASEGGAASLGYSMFAFVVAMGGMTWAFAEL</sequence>
<feature type="compositionally biased region" description="Polar residues" evidence="16">
    <location>
        <begin position="152"/>
        <end position="169"/>
    </location>
</feature>
<comment type="subcellular location">
    <subcellularLocation>
        <location evidence="1">Cell membrane</location>
        <topology evidence="1">Lipid-anchor</topology>
        <topology evidence="1">GPI-anchor</topology>
    </subcellularLocation>
    <subcellularLocation>
        <location evidence="2">Secreted</location>
    </subcellularLocation>
</comment>
<feature type="binding site" description="axial binding residue" evidence="15">
    <location>
        <position position="52"/>
    </location>
    <ligand>
        <name>heme</name>
        <dbReference type="ChEBI" id="CHEBI:30413"/>
    </ligand>
    <ligandPart>
        <name>Fe</name>
        <dbReference type="ChEBI" id="CHEBI:18248"/>
    </ligandPart>
</feature>
<dbReference type="EMBL" id="ML993592">
    <property type="protein sequence ID" value="KAF2167978.1"/>
    <property type="molecule type" value="Genomic_DNA"/>
</dbReference>
<feature type="signal peptide" evidence="17">
    <location>
        <begin position="1"/>
        <end position="18"/>
    </location>
</feature>
<dbReference type="Pfam" id="PF05730">
    <property type="entry name" value="CFEM"/>
    <property type="match status" value="1"/>
</dbReference>
<dbReference type="PANTHER" id="PTHR37928">
    <property type="entry name" value="CFEM DOMAIN PROTEIN (AFU_ORTHOLOGUE AFUA_6G14090)"/>
    <property type="match status" value="1"/>
</dbReference>
<dbReference type="PROSITE" id="PS52012">
    <property type="entry name" value="CFEM"/>
    <property type="match status" value="1"/>
</dbReference>
<keyword evidence="10 15" id="KW-0408">Iron</keyword>
<evidence type="ECO:0000256" key="17">
    <source>
        <dbReference type="SAM" id="SignalP"/>
    </source>
</evidence>
<dbReference type="GO" id="GO:0046872">
    <property type="term" value="F:metal ion binding"/>
    <property type="evidence" value="ECO:0007669"/>
    <property type="project" value="UniProtKB-UniRule"/>
</dbReference>
<evidence type="ECO:0000256" key="13">
    <source>
        <dbReference type="ARBA" id="ARBA00023180"/>
    </source>
</evidence>
<keyword evidence="14" id="KW-0449">Lipoprotein</keyword>
<dbReference type="PANTHER" id="PTHR37928:SF2">
    <property type="entry name" value="GPI ANCHORED CFEM DOMAIN PROTEIN (AFU_ORTHOLOGUE AFUA_6G10580)"/>
    <property type="match status" value="1"/>
</dbReference>
<dbReference type="GO" id="GO:0005886">
    <property type="term" value="C:plasma membrane"/>
    <property type="evidence" value="ECO:0007669"/>
    <property type="project" value="UniProtKB-SubCell"/>
</dbReference>
<dbReference type="GO" id="GO:0005576">
    <property type="term" value="C:extracellular region"/>
    <property type="evidence" value="ECO:0007669"/>
    <property type="project" value="UniProtKB-SubCell"/>
</dbReference>
<evidence type="ECO:0000256" key="15">
    <source>
        <dbReference type="PROSITE-ProRule" id="PRU01356"/>
    </source>
</evidence>
<evidence type="ECO:0000256" key="14">
    <source>
        <dbReference type="ARBA" id="ARBA00023288"/>
    </source>
</evidence>
<keyword evidence="8 15" id="KW-0479">Metal-binding</keyword>
<keyword evidence="5" id="KW-0964">Secreted</keyword>
<dbReference type="InterPro" id="IPR008427">
    <property type="entry name" value="Extracellular_membr_CFEM_dom"/>
</dbReference>
<evidence type="ECO:0000313" key="20">
    <source>
        <dbReference type="Proteomes" id="UP000799537"/>
    </source>
</evidence>
<reference evidence="19" key="1">
    <citation type="journal article" date="2020" name="Stud. Mycol.">
        <title>101 Dothideomycetes genomes: a test case for predicting lifestyles and emergence of pathogens.</title>
        <authorList>
            <person name="Haridas S."/>
            <person name="Albert R."/>
            <person name="Binder M."/>
            <person name="Bloem J."/>
            <person name="Labutti K."/>
            <person name="Salamov A."/>
            <person name="Andreopoulos B."/>
            <person name="Baker S."/>
            <person name="Barry K."/>
            <person name="Bills G."/>
            <person name="Bluhm B."/>
            <person name="Cannon C."/>
            <person name="Castanera R."/>
            <person name="Culley D."/>
            <person name="Daum C."/>
            <person name="Ezra D."/>
            <person name="Gonzalez J."/>
            <person name="Henrissat B."/>
            <person name="Kuo A."/>
            <person name="Liang C."/>
            <person name="Lipzen A."/>
            <person name="Lutzoni F."/>
            <person name="Magnuson J."/>
            <person name="Mondo S."/>
            <person name="Nolan M."/>
            <person name="Ohm R."/>
            <person name="Pangilinan J."/>
            <person name="Park H.-J."/>
            <person name="Ramirez L."/>
            <person name="Alfaro M."/>
            <person name="Sun H."/>
            <person name="Tritt A."/>
            <person name="Yoshinaga Y."/>
            <person name="Zwiers L.-H."/>
            <person name="Turgeon B."/>
            <person name="Goodwin S."/>
            <person name="Spatafora J."/>
            <person name="Crous P."/>
            <person name="Grigoriev I."/>
        </authorList>
    </citation>
    <scope>NUCLEOTIDE SEQUENCE</scope>
    <source>
        <strain evidence="19">ATCC 36951</strain>
    </source>
</reference>
<evidence type="ECO:0000256" key="9">
    <source>
        <dbReference type="ARBA" id="ARBA00022729"/>
    </source>
</evidence>
<evidence type="ECO:0000256" key="16">
    <source>
        <dbReference type="SAM" id="MobiDB-lite"/>
    </source>
</evidence>
<dbReference type="GeneID" id="54565778"/>
<feature type="disulfide bond" evidence="15">
    <location>
        <begin position="34"/>
        <end position="74"/>
    </location>
</feature>
<evidence type="ECO:0000313" key="19">
    <source>
        <dbReference type="EMBL" id="KAF2167978.1"/>
    </source>
</evidence>
<dbReference type="GO" id="GO:0098552">
    <property type="term" value="C:side of membrane"/>
    <property type="evidence" value="ECO:0007669"/>
    <property type="project" value="UniProtKB-KW"/>
</dbReference>
<keyword evidence="9 17" id="KW-0732">Signal</keyword>
<evidence type="ECO:0000256" key="3">
    <source>
        <dbReference type="ARBA" id="ARBA00010031"/>
    </source>
</evidence>
<evidence type="ECO:0000256" key="1">
    <source>
        <dbReference type="ARBA" id="ARBA00004609"/>
    </source>
</evidence>
<dbReference type="OrthoDB" id="3065412at2759"/>
<feature type="domain" description="CFEM" evidence="18">
    <location>
        <begin position="6"/>
        <end position="118"/>
    </location>
</feature>
<feature type="chain" id="PRO_5025508499" description="CFEM domain-containing protein" evidence="17">
    <location>
        <begin position="19"/>
        <end position="203"/>
    </location>
</feature>
<protein>
    <recommendedName>
        <fullName evidence="18">CFEM domain-containing protein</fullName>
    </recommendedName>
</protein>
<dbReference type="Proteomes" id="UP000799537">
    <property type="component" value="Unassembled WGS sequence"/>
</dbReference>
<keyword evidence="12 15" id="KW-1015">Disulfide bond</keyword>
<evidence type="ECO:0000256" key="7">
    <source>
        <dbReference type="ARBA" id="ARBA00022622"/>
    </source>
</evidence>
<keyword evidence="4" id="KW-1003">Cell membrane</keyword>
<keyword evidence="7" id="KW-0336">GPI-anchor</keyword>
<dbReference type="SMART" id="SM00747">
    <property type="entry name" value="CFEM"/>
    <property type="match status" value="1"/>
</dbReference>
<comment type="caution">
    <text evidence="15">Lacks conserved residue(s) required for the propagation of feature annotation.</text>
</comment>
<evidence type="ECO:0000256" key="5">
    <source>
        <dbReference type="ARBA" id="ARBA00022525"/>
    </source>
</evidence>
<organism evidence="19 20">
    <name type="scientific">Zasmidium cellare ATCC 36951</name>
    <dbReference type="NCBI Taxonomy" id="1080233"/>
    <lineage>
        <taxon>Eukaryota</taxon>
        <taxon>Fungi</taxon>
        <taxon>Dikarya</taxon>
        <taxon>Ascomycota</taxon>
        <taxon>Pezizomycotina</taxon>
        <taxon>Dothideomycetes</taxon>
        <taxon>Dothideomycetidae</taxon>
        <taxon>Mycosphaerellales</taxon>
        <taxon>Mycosphaerellaceae</taxon>
        <taxon>Zasmidium</taxon>
    </lineage>
</organism>
<keyword evidence="6 15" id="KW-0349">Heme</keyword>
<name>A0A6A6CNZ8_ZASCE</name>
<feature type="disulfide bond" evidence="15">
    <location>
        <begin position="48"/>
        <end position="55"/>
    </location>
</feature>
<feature type="compositionally biased region" description="Low complexity" evidence="16">
    <location>
        <begin position="96"/>
        <end position="147"/>
    </location>
</feature>
<dbReference type="InterPro" id="IPR051735">
    <property type="entry name" value="CFEM_domain"/>
</dbReference>
<evidence type="ECO:0000256" key="2">
    <source>
        <dbReference type="ARBA" id="ARBA00004613"/>
    </source>
</evidence>
<keyword evidence="11" id="KW-0472">Membrane</keyword>
<feature type="region of interest" description="Disordered" evidence="16">
    <location>
        <begin position="96"/>
        <end position="175"/>
    </location>
</feature>
<evidence type="ECO:0000256" key="6">
    <source>
        <dbReference type="ARBA" id="ARBA00022617"/>
    </source>
</evidence>
<keyword evidence="13" id="KW-0325">Glycoprotein</keyword>
<accession>A0A6A6CNZ8</accession>
<evidence type="ECO:0000256" key="4">
    <source>
        <dbReference type="ARBA" id="ARBA00022475"/>
    </source>
</evidence>
<keyword evidence="20" id="KW-1185">Reference proteome</keyword>
<evidence type="ECO:0000256" key="10">
    <source>
        <dbReference type="ARBA" id="ARBA00023004"/>
    </source>
</evidence>
<evidence type="ECO:0000256" key="12">
    <source>
        <dbReference type="ARBA" id="ARBA00023157"/>
    </source>
</evidence>
<dbReference type="AlphaFoldDB" id="A0A6A6CNZ8"/>
<evidence type="ECO:0000256" key="11">
    <source>
        <dbReference type="ARBA" id="ARBA00023136"/>
    </source>
</evidence>
<dbReference type="RefSeq" id="XP_033668867.1">
    <property type="nucleotide sequence ID" value="XM_033812506.1"/>
</dbReference>
<gene>
    <name evidence="19" type="ORF">M409DRAFT_53915</name>
</gene>
<evidence type="ECO:0000256" key="8">
    <source>
        <dbReference type="ARBA" id="ARBA00022723"/>
    </source>
</evidence>